<dbReference type="Proteomes" id="UP001558613">
    <property type="component" value="Unassembled WGS sequence"/>
</dbReference>
<evidence type="ECO:0000256" key="1">
    <source>
        <dbReference type="SAM" id="MobiDB-lite"/>
    </source>
</evidence>
<dbReference type="EMBL" id="JAYMGO010000004">
    <property type="protein sequence ID" value="KAL1275953.1"/>
    <property type="molecule type" value="Genomic_DNA"/>
</dbReference>
<evidence type="ECO:0000313" key="2">
    <source>
        <dbReference type="EMBL" id="KAL1275953.1"/>
    </source>
</evidence>
<feature type="compositionally biased region" description="Polar residues" evidence="1">
    <location>
        <begin position="82"/>
        <end position="95"/>
    </location>
</feature>
<keyword evidence="3" id="KW-1185">Reference proteome</keyword>
<proteinExistence type="predicted"/>
<reference evidence="2 3" key="1">
    <citation type="submission" date="2023-09" db="EMBL/GenBank/DDBJ databases">
        <authorList>
            <person name="Wang M."/>
        </authorList>
    </citation>
    <scope>NUCLEOTIDE SEQUENCE [LARGE SCALE GENOMIC DNA]</scope>
    <source>
        <strain evidence="2">GT-2023</strain>
        <tissue evidence="2">Liver</tissue>
    </source>
</reference>
<feature type="region of interest" description="Disordered" evidence="1">
    <location>
        <begin position="32"/>
        <end position="98"/>
    </location>
</feature>
<comment type="caution">
    <text evidence="2">The sequence shown here is derived from an EMBL/GenBank/DDBJ whole genome shotgun (WGS) entry which is preliminary data.</text>
</comment>
<name>A0ABR3NG63_9TELE</name>
<sequence>MEITKQQSETARCQTELLEKVLLHSTPQVSTHCSRASSRHQSPRTQILQSVEKGQPKSEELSQALRKTQIRDTLFQSPPPVSRQTTLSSHQNRANPPSCLPSKVYLTHSQFASEAEPMPQTLHPVTTSQPRVDAVSYTPHLSSYWLPTVEGPTFPDFVKEDRAQYVELRITLDNLLHCQLPEHYKYSILLKHVKVPNAHRLVLAHAESLTPYTNALQAQEPTTYPCW</sequence>
<organism evidence="2 3">
    <name type="scientific">Cirrhinus molitorella</name>
    <name type="common">mud carp</name>
    <dbReference type="NCBI Taxonomy" id="172907"/>
    <lineage>
        <taxon>Eukaryota</taxon>
        <taxon>Metazoa</taxon>
        <taxon>Chordata</taxon>
        <taxon>Craniata</taxon>
        <taxon>Vertebrata</taxon>
        <taxon>Euteleostomi</taxon>
        <taxon>Actinopterygii</taxon>
        <taxon>Neopterygii</taxon>
        <taxon>Teleostei</taxon>
        <taxon>Ostariophysi</taxon>
        <taxon>Cypriniformes</taxon>
        <taxon>Cyprinidae</taxon>
        <taxon>Labeoninae</taxon>
        <taxon>Labeonini</taxon>
        <taxon>Cirrhinus</taxon>
    </lineage>
</organism>
<evidence type="ECO:0000313" key="3">
    <source>
        <dbReference type="Proteomes" id="UP001558613"/>
    </source>
</evidence>
<protein>
    <submittedName>
        <fullName evidence="2">Uncharacterized protein</fullName>
    </submittedName>
</protein>
<gene>
    <name evidence="2" type="ORF">QQF64_035576</name>
</gene>
<accession>A0ABR3NG63</accession>